<keyword evidence="4" id="KW-1185">Reference proteome</keyword>
<evidence type="ECO:0000256" key="1">
    <source>
        <dbReference type="ARBA" id="ARBA00008791"/>
    </source>
</evidence>
<dbReference type="CDD" id="cd00293">
    <property type="entry name" value="USP-like"/>
    <property type="match status" value="2"/>
</dbReference>
<gene>
    <name evidence="3" type="ORF">LY01_00345</name>
</gene>
<evidence type="ECO:0000313" key="4">
    <source>
        <dbReference type="Proteomes" id="UP000239002"/>
    </source>
</evidence>
<dbReference type="PANTHER" id="PTHR46268">
    <property type="entry name" value="STRESS RESPONSE PROTEIN NHAX"/>
    <property type="match status" value="1"/>
</dbReference>
<dbReference type="SUPFAM" id="SSF52402">
    <property type="entry name" value="Adenine nucleotide alpha hydrolases-like"/>
    <property type="match status" value="2"/>
</dbReference>
<sequence>MKTILIPVDFSSTSNKALEVGVTIAKRIKAKIVLTHMAGVENGLNKEPNTAEEVVFYSRLIGKKFEEFLDRPFLENVEYDTVLKQHLDFGSMNDFAKEIDASLIVMGSNGAKGMTEILKGSNAEKVVRSSEVPVLVVKDNDINFAPERILYASDFHLETVGAYHRIIEAATMLNARIDFLYINLPGKNFKSTSQMDETLLNFFSEVKHPDPVAAIKTVNRYADHTVEKGVMNYASLSAADVIAIPTHGRTGLSHFFQGSISEDIANHSVVPVLTVKM</sequence>
<feature type="domain" description="UspA" evidence="2">
    <location>
        <begin position="1"/>
        <end position="138"/>
    </location>
</feature>
<dbReference type="PANTHER" id="PTHR46268:SF6">
    <property type="entry name" value="UNIVERSAL STRESS PROTEIN UP12"/>
    <property type="match status" value="1"/>
</dbReference>
<dbReference type="AlphaFoldDB" id="A0A2S6IQJ5"/>
<dbReference type="InterPro" id="IPR014729">
    <property type="entry name" value="Rossmann-like_a/b/a_fold"/>
</dbReference>
<name>A0A2S6IQJ5_9FLAO</name>
<evidence type="ECO:0000313" key="3">
    <source>
        <dbReference type="EMBL" id="PPK96524.1"/>
    </source>
</evidence>
<reference evidence="3 4" key="1">
    <citation type="submission" date="2018-02" db="EMBL/GenBank/DDBJ databases">
        <title>Genomic Encyclopedia of Archaeal and Bacterial Type Strains, Phase II (KMG-II): from individual species to whole genera.</title>
        <authorList>
            <person name="Goeker M."/>
        </authorList>
    </citation>
    <scope>NUCLEOTIDE SEQUENCE [LARGE SCALE GENOMIC DNA]</scope>
    <source>
        <strain evidence="3 4">DSM 16809</strain>
    </source>
</reference>
<dbReference type="Proteomes" id="UP000239002">
    <property type="component" value="Unassembled WGS sequence"/>
</dbReference>
<evidence type="ECO:0000259" key="2">
    <source>
        <dbReference type="Pfam" id="PF00582"/>
    </source>
</evidence>
<proteinExistence type="inferred from homology"/>
<organism evidence="3 4">
    <name type="scientific">Nonlabens xylanidelens</name>
    <dbReference type="NCBI Taxonomy" id="191564"/>
    <lineage>
        <taxon>Bacteria</taxon>
        <taxon>Pseudomonadati</taxon>
        <taxon>Bacteroidota</taxon>
        <taxon>Flavobacteriia</taxon>
        <taxon>Flavobacteriales</taxon>
        <taxon>Flavobacteriaceae</taxon>
        <taxon>Nonlabens</taxon>
    </lineage>
</organism>
<dbReference type="InterPro" id="IPR006015">
    <property type="entry name" value="Universal_stress_UspA"/>
</dbReference>
<feature type="domain" description="UspA" evidence="2">
    <location>
        <begin position="147"/>
        <end position="276"/>
    </location>
</feature>
<dbReference type="Pfam" id="PF00582">
    <property type="entry name" value="Usp"/>
    <property type="match status" value="2"/>
</dbReference>
<dbReference type="PRINTS" id="PR01438">
    <property type="entry name" value="UNVRSLSTRESS"/>
</dbReference>
<dbReference type="OrthoDB" id="9788959at2"/>
<comment type="similarity">
    <text evidence="1">Belongs to the universal stress protein A family.</text>
</comment>
<dbReference type="InterPro" id="IPR006016">
    <property type="entry name" value="UspA"/>
</dbReference>
<protein>
    <submittedName>
        <fullName evidence="3">Nucleotide-binding universal stress UspA family protein</fullName>
    </submittedName>
</protein>
<dbReference type="EMBL" id="PTJE01000001">
    <property type="protein sequence ID" value="PPK96524.1"/>
    <property type="molecule type" value="Genomic_DNA"/>
</dbReference>
<dbReference type="RefSeq" id="WP_104514077.1">
    <property type="nucleotide sequence ID" value="NZ_MQVW01000027.1"/>
</dbReference>
<dbReference type="Gene3D" id="3.40.50.620">
    <property type="entry name" value="HUPs"/>
    <property type="match status" value="2"/>
</dbReference>
<accession>A0A2S6IQJ5</accession>
<comment type="caution">
    <text evidence="3">The sequence shown here is derived from an EMBL/GenBank/DDBJ whole genome shotgun (WGS) entry which is preliminary data.</text>
</comment>